<evidence type="ECO:0000313" key="1">
    <source>
        <dbReference type="EMBL" id="CRK36503.1"/>
    </source>
</evidence>
<keyword evidence="2" id="KW-1185">Reference proteome</keyword>
<dbReference type="STRING" id="100787.A0A0G4MQE5"/>
<sequence length="41" mass="4621">MMCLIDVSVPTSASHFIIAISEQLAQTEPQLTFDFLTEFFV</sequence>
<organism evidence="1 2">
    <name type="scientific">Verticillium longisporum</name>
    <name type="common">Verticillium dahliae var. longisporum</name>
    <dbReference type="NCBI Taxonomy" id="100787"/>
    <lineage>
        <taxon>Eukaryota</taxon>
        <taxon>Fungi</taxon>
        <taxon>Dikarya</taxon>
        <taxon>Ascomycota</taxon>
        <taxon>Pezizomycotina</taxon>
        <taxon>Sordariomycetes</taxon>
        <taxon>Hypocreomycetidae</taxon>
        <taxon>Glomerellales</taxon>
        <taxon>Plectosphaerellaceae</taxon>
        <taxon>Verticillium</taxon>
    </lineage>
</organism>
<proteinExistence type="predicted"/>
<protein>
    <submittedName>
        <fullName evidence="1">Uncharacterized protein</fullName>
    </submittedName>
</protein>
<evidence type="ECO:0000313" key="2">
    <source>
        <dbReference type="Proteomes" id="UP000044602"/>
    </source>
</evidence>
<dbReference type="EMBL" id="CVQH01024117">
    <property type="protein sequence ID" value="CRK36503.1"/>
    <property type="molecule type" value="Genomic_DNA"/>
</dbReference>
<reference evidence="1 2" key="1">
    <citation type="submission" date="2015-05" db="EMBL/GenBank/DDBJ databases">
        <authorList>
            <person name="Wang D.B."/>
            <person name="Wang M."/>
        </authorList>
    </citation>
    <scope>NUCLEOTIDE SEQUENCE [LARGE SCALE GENOMIC DNA]</scope>
    <source>
        <strain evidence="1">VL1</strain>
    </source>
</reference>
<gene>
    <name evidence="1" type="ORF">BN1708_016528</name>
</gene>
<dbReference type="Proteomes" id="UP000044602">
    <property type="component" value="Unassembled WGS sequence"/>
</dbReference>
<accession>A0A0G4MQE5</accession>
<name>A0A0G4MQE5_VERLO</name>
<dbReference type="AlphaFoldDB" id="A0A0G4MQE5"/>
<feature type="non-terminal residue" evidence="1">
    <location>
        <position position="41"/>
    </location>
</feature>